<dbReference type="InterPro" id="IPR011990">
    <property type="entry name" value="TPR-like_helical_dom_sf"/>
</dbReference>
<dbReference type="Gene3D" id="1.10.260.40">
    <property type="entry name" value="lambda repressor-like DNA-binding domains"/>
    <property type="match status" value="1"/>
</dbReference>
<gene>
    <name evidence="4" type="ORF">WAX74_03430</name>
</gene>
<dbReference type="SMART" id="SM00028">
    <property type="entry name" value="TPR"/>
    <property type="match status" value="3"/>
</dbReference>
<dbReference type="InterPro" id="IPR010982">
    <property type="entry name" value="Lambda_DNA-bd_dom_sf"/>
</dbReference>
<comment type="caution">
    <text evidence="4">The sequence shown here is derived from an EMBL/GenBank/DDBJ whole genome shotgun (WGS) entry which is preliminary data.</text>
</comment>
<proteinExistence type="predicted"/>
<dbReference type="RefSeq" id="WP_336496264.1">
    <property type="nucleotide sequence ID" value="NZ_JBAWSY010000002.1"/>
</dbReference>
<dbReference type="SUPFAM" id="SSF47413">
    <property type="entry name" value="lambda repressor-like DNA-binding domains"/>
    <property type="match status" value="1"/>
</dbReference>
<dbReference type="PROSITE" id="PS50943">
    <property type="entry name" value="HTH_CROC1"/>
    <property type="match status" value="1"/>
</dbReference>
<dbReference type="Pfam" id="PF13424">
    <property type="entry name" value="TPR_12"/>
    <property type="match status" value="1"/>
</dbReference>
<dbReference type="InterPro" id="IPR019734">
    <property type="entry name" value="TPR_rpt"/>
</dbReference>
<evidence type="ECO:0000259" key="3">
    <source>
        <dbReference type="PROSITE" id="PS50943"/>
    </source>
</evidence>
<dbReference type="EMBL" id="JBAWSY010000002">
    <property type="protein sequence ID" value="MEI4768709.1"/>
    <property type="molecule type" value="Genomic_DNA"/>
</dbReference>
<dbReference type="Pfam" id="PF01381">
    <property type="entry name" value="HTH_3"/>
    <property type="match status" value="1"/>
</dbReference>
<evidence type="ECO:0000313" key="5">
    <source>
        <dbReference type="Proteomes" id="UP001364890"/>
    </source>
</evidence>
<feature type="repeat" description="TPR" evidence="1">
    <location>
        <begin position="264"/>
        <end position="297"/>
    </location>
</feature>
<dbReference type="Gene3D" id="1.25.40.10">
    <property type="entry name" value="Tetratricopeptide repeat domain"/>
    <property type="match status" value="1"/>
</dbReference>
<name>A0ABU8F112_9BACI</name>
<dbReference type="CDD" id="cd00093">
    <property type="entry name" value="HTH_XRE"/>
    <property type="match status" value="1"/>
</dbReference>
<evidence type="ECO:0000256" key="1">
    <source>
        <dbReference type="PROSITE-ProRule" id="PRU00339"/>
    </source>
</evidence>
<keyword evidence="2" id="KW-0175">Coiled coil</keyword>
<reference evidence="4 5" key="1">
    <citation type="submission" date="2024-01" db="EMBL/GenBank/DDBJ databases">
        <title>Seven novel Bacillus-like species.</title>
        <authorList>
            <person name="Liu G."/>
        </authorList>
    </citation>
    <scope>NUCLEOTIDE SEQUENCE [LARGE SCALE GENOMIC DNA]</scope>
    <source>
        <strain evidence="4 5">FJAT-51614</strain>
    </source>
</reference>
<dbReference type="InterPro" id="IPR001387">
    <property type="entry name" value="Cro/C1-type_HTH"/>
</dbReference>
<organism evidence="4 5">
    <name type="scientific">Psychrobacillus mangrovi</name>
    <dbReference type="NCBI Taxonomy" id="3117745"/>
    <lineage>
        <taxon>Bacteria</taxon>
        <taxon>Bacillati</taxon>
        <taxon>Bacillota</taxon>
        <taxon>Bacilli</taxon>
        <taxon>Bacillales</taxon>
        <taxon>Bacillaceae</taxon>
        <taxon>Psychrobacillus</taxon>
    </lineage>
</organism>
<feature type="domain" description="HTH cro/C1-type" evidence="3">
    <location>
        <begin position="7"/>
        <end position="60"/>
    </location>
</feature>
<evidence type="ECO:0000256" key="2">
    <source>
        <dbReference type="SAM" id="Coils"/>
    </source>
</evidence>
<dbReference type="Proteomes" id="UP001364890">
    <property type="component" value="Unassembled WGS sequence"/>
</dbReference>
<dbReference type="SMART" id="SM00530">
    <property type="entry name" value="HTH_XRE"/>
    <property type="match status" value="1"/>
</dbReference>
<protein>
    <submittedName>
        <fullName evidence="4">Helix-turn-helix transcriptional regulator</fullName>
    </submittedName>
</protein>
<dbReference type="PROSITE" id="PS50005">
    <property type="entry name" value="TPR"/>
    <property type="match status" value="1"/>
</dbReference>
<evidence type="ECO:0000313" key="4">
    <source>
        <dbReference type="EMBL" id="MEI4768709.1"/>
    </source>
</evidence>
<feature type="coiled-coil region" evidence="2">
    <location>
        <begin position="31"/>
        <end position="63"/>
    </location>
</feature>
<keyword evidence="5" id="KW-1185">Reference proteome</keyword>
<keyword evidence="1" id="KW-0802">TPR repeat</keyword>
<accession>A0ABU8F112</accession>
<dbReference type="SUPFAM" id="SSF48452">
    <property type="entry name" value="TPR-like"/>
    <property type="match status" value="1"/>
</dbReference>
<sequence length="408" mass="48735">MQIGSLIKYHRTKKGITQRELAMGICSIPHLSKIENNAKDANKETLRLLLERLSINLQDVEKSEQNIRHLLKEFLDHIQYYEKEKITEALNQLENYEDIIIFTDYAYMYELYRLRYYIFINDYNKGEEQLKWLQTQKQNFSQQEQFLLSYFEGLLLILRGKYFEGDELLSLLVQEDRRLGSLEGEFYYHLSFVKGYLKQHSQAIHYGKISLQAYNEHYNFKRILHVLMMLAINYSHAKLYDEALEMYSHLIRNAEMFNQLDLLPRIYNNIGNLHEAMDNLSIALAYFKKSISLMPKENESYLFCLYNVAYTEYALELWEESKDSFELLKEEATKMRVIHIRLFSLFYLKLLNDKKNDAMAFLEEKVIPYTANLVELRGAHEHFSNLLADYYKKENKFEKAVQFIVKGE</sequence>